<dbReference type="PANTHER" id="PTHR23355">
    <property type="entry name" value="RIBONUCLEASE"/>
    <property type="match status" value="1"/>
</dbReference>
<proteinExistence type="predicted"/>
<evidence type="ECO:0000313" key="3">
    <source>
        <dbReference type="Proteomes" id="UP000224915"/>
    </source>
</evidence>
<dbReference type="Pfam" id="PF00773">
    <property type="entry name" value="RNB"/>
    <property type="match status" value="1"/>
</dbReference>
<dbReference type="OrthoDB" id="5800376at2"/>
<dbReference type="PANTHER" id="PTHR23355:SF9">
    <property type="entry name" value="DIS3-LIKE EXONUCLEASE 2"/>
    <property type="match status" value="1"/>
</dbReference>
<dbReference type="AlphaFoldDB" id="A0A2A9CXS5"/>
<sequence length="491" mass="52075">MALRAVRAGAAAEEAAPLLAALRADLDIPEDYDPAALAEAEEAAAQDVWDDHDRVDLREVPFVTLDPPGARDLDQAFHLAADGDGFLLEYAIADVASYVTPGGPLDAETHRRGLTVYGPDGRNGLHPPVLSEDAASLLEGQDRRAAVWRLRFDAAGTLADATVRRAVVRSRAQLAYAEVQAELDDGSASEPFVLLARLGALRAAAQIARGGASIDVPEQEVHTDGEGEQRRYHLVSRVPLPIEDHNAHLSLATGIAAARLQREAGVGLWRTLDPADERDVDRLRGVARSLGLDWPAEQGYGAFAAGLQVGDPAAAAFATEAVRLFRGAGYVAFGTPSAPQVPEGATHSAIAAEYAHVTAPLRRLVDRYGTEIALAHCAGTPVPAWVSGALETMPGIMAASASRANTYDRQAVDLLEALVLRDRVGQRLRALVLNAGRPKEDGVRADVLLSDPVVRTRVVGPEGALRPGTHVDVVIRAVDVPQRQVELALSS</sequence>
<dbReference type="GO" id="GO:0004540">
    <property type="term" value="F:RNA nuclease activity"/>
    <property type="evidence" value="ECO:0007669"/>
    <property type="project" value="InterPro"/>
</dbReference>
<dbReference type="InterPro" id="IPR050180">
    <property type="entry name" value="RNR_Ribonuclease"/>
</dbReference>
<gene>
    <name evidence="2" type="ORF">ATL40_0359</name>
</gene>
<keyword evidence="3" id="KW-1185">Reference proteome</keyword>
<dbReference type="RefSeq" id="WP_098468048.1">
    <property type="nucleotide sequence ID" value="NZ_PDJD01000001.1"/>
</dbReference>
<comment type="caution">
    <text evidence="2">The sequence shown here is derived from an EMBL/GenBank/DDBJ whole genome shotgun (WGS) entry which is preliminary data.</text>
</comment>
<name>A0A2A9CXS5_9MICO</name>
<reference evidence="2 3" key="1">
    <citation type="submission" date="2017-10" db="EMBL/GenBank/DDBJ databases">
        <title>Sequencing the genomes of 1000 actinobacteria strains.</title>
        <authorList>
            <person name="Klenk H.-P."/>
        </authorList>
    </citation>
    <scope>NUCLEOTIDE SEQUENCE [LARGE SCALE GENOMIC DNA]</scope>
    <source>
        <strain evidence="2 3">DSM 21801</strain>
    </source>
</reference>
<dbReference type="EMBL" id="PDJD01000001">
    <property type="protein sequence ID" value="PFG18815.1"/>
    <property type="molecule type" value="Genomic_DNA"/>
</dbReference>
<dbReference type="Proteomes" id="UP000224915">
    <property type="component" value="Unassembled WGS sequence"/>
</dbReference>
<protein>
    <submittedName>
        <fullName evidence="2">Exoribonuclease R</fullName>
    </submittedName>
</protein>
<dbReference type="GO" id="GO:0005829">
    <property type="term" value="C:cytosol"/>
    <property type="evidence" value="ECO:0007669"/>
    <property type="project" value="TreeGrafter"/>
</dbReference>
<accession>A0A2A9CXS5</accession>
<dbReference type="InterPro" id="IPR012340">
    <property type="entry name" value="NA-bd_OB-fold"/>
</dbReference>
<evidence type="ECO:0000313" key="2">
    <source>
        <dbReference type="EMBL" id="PFG18815.1"/>
    </source>
</evidence>
<dbReference type="InterPro" id="IPR040596">
    <property type="entry name" value="RNase_II_C_S1"/>
</dbReference>
<dbReference type="SMART" id="SM00955">
    <property type="entry name" value="RNB"/>
    <property type="match status" value="1"/>
</dbReference>
<dbReference type="InterPro" id="IPR001900">
    <property type="entry name" value="RNase_II/R"/>
</dbReference>
<organism evidence="2 3">
    <name type="scientific">Serinibacter salmoneus</name>
    <dbReference type="NCBI Taxonomy" id="556530"/>
    <lineage>
        <taxon>Bacteria</taxon>
        <taxon>Bacillati</taxon>
        <taxon>Actinomycetota</taxon>
        <taxon>Actinomycetes</taxon>
        <taxon>Micrococcales</taxon>
        <taxon>Beutenbergiaceae</taxon>
        <taxon>Serinibacter</taxon>
    </lineage>
</organism>
<dbReference type="GO" id="GO:0003723">
    <property type="term" value="F:RNA binding"/>
    <property type="evidence" value="ECO:0007669"/>
    <property type="project" value="InterPro"/>
</dbReference>
<evidence type="ECO:0000259" key="1">
    <source>
        <dbReference type="SMART" id="SM00955"/>
    </source>
</evidence>
<feature type="domain" description="RNB" evidence="1">
    <location>
        <begin position="54"/>
        <end position="379"/>
    </location>
</feature>
<dbReference type="Pfam" id="PF18614">
    <property type="entry name" value="RNase_II_C_S1"/>
    <property type="match status" value="1"/>
</dbReference>
<dbReference type="GO" id="GO:0006402">
    <property type="term" value="P:mRNA catabolic process"/>
    <property type="evidence" value="ECO:0007669"/>
    <property type="project" value="TreeGrafter"/>
</dbReference>
<dbReference type="SUPFAM" id="SSF50249">
    <property type="entry name" value="Nucleic acid-binding proteins"/>
    <property type="match status" value="1"/>
</dbReference>